<dbReference type="EMBL" id="OX596104">
    <property type="protein sequence ID" value="CAM9959475.1"/>
    <property type="molecule type" value="Genomic_DNA"/>
</dbReference>
<evidence type="ECO:0000313" key="2">
    <source>
        <dbReference type="Proteomes" id="UP001162501"/>
    </source>
</evidence>
<protein>
    <submittedName>
        <fullName evidence="1">Uncharacterized protein</fullName>
    </submittedName>
</protein>
<name>A0AC59YT45_RANTA</name>
<reference evidence="1" key="2">
    <citation type="submission" date="2025-03" db="EMBL/GenBank/DDBJ databases">
        <authorList>
            <consortium name="ELIXIR-Norway"/>
            <consortium name="Elixir Norway"/>
        </authorList>
    </citation>
    <scope>NUCLEOTIDE SEQUENCE</scope>
</reference>
<proteinExistence type="predicted"/>
<accession>A0AC59YT45</accession>
<dbReference type="Proteomes" id="UP001162501">
    <property type="component" value="Chromosome 20"/>
</dbReference>
<reference evidence="1" key="1">
    <citation type="submission" date="2023-05" db="EMBL/GenBank/DDBJ databases">
        <authorList>
            <consortium name="ELIXIR-Norway"/>
        </authorList>
    </citation>
    <scope>NUCLEOTIDE SEQUENCE</scope>
</reference>
<sequence>MARRLPTAARTLRTACSALFARVQRVSARLLEHPGRRGRGGAAPRLLLSSGKRGSPPSVRGWAHPPCTLGLQRSLWEGCELSAQSPTEEGDPRLTGSLEQSLQH</sequence>
<evidence type="ECO:0000313" key="1">
    <source>
        <dbReference type="EMBL" id="CAM9959475.1"/>
    </source>
</evidence>
<gene>
    <name evidence="1" type="ORF">MRATA1EN22A_LOCUS9932</name>
</gene>
<organism evidence="1 2">
    <name type="scientific">Rangifer tarandus platyrhynchus</name>
    <name type="common">Svalbard reindeer</name>
    <dbReference type="NCBI Taxonomy" id="3082113"/>
    <lineage>
        <taxon>Eukaryota</taxon>
        <taxon>Metazoa</taxon>
        <taxon>Chordata</taxon>
        <taxon>Craniata</taxon>
        <taxon>Vertebrata</taxon>
        <taxon>Euteleostomi</taxon>
        <taxon>Mammalia</taxon>
        <taxon>Eutheria</taxon>
        <taxon>Laurasiatheria</taxon>
        <taxon>Artiodactyla</taxon>
        <taxon>Ruminantia</taxon>
        <taxon>Pecora</taxon>
        <taxon>Cervidae</taxon>
        <taxon>Odocoileinae</taxon>
        <taxon>Rangifer</taxon>
    </lineage>
</organism>